<dbReference type="Gene3D" id="3.30.40.10">
    <property type="entry name" value="Zinc/RING finger domain, C3HC4 (zinc finger)"/>
    <property type="match status" value="1"/>
</dbReference>
<dbReference type="GO" id="GO:0061630">
    <property type="term" value="F:ubiquitin protein ligase activity"/>
    <property type="evidence" value="ECO:0007669"/>
    <property type="project" value="UniProtKB-EC"/>
</dbReference>
<keyword evidence="10" id="KW-0862">Zinc</keyword>
<evidence type="ECO:0000256" key="14">
    <source>
        <dbReference type="PROSITE-ProRule" id="PRU00175"/>
    </source>
</evidence>
<dbReference type="UniPathway" id="UPA00143"/>
<dbReference type="EC" id="2.3.2.27" evidence="4"/>
<comment type="similarity">
    <text evidence="13">Belongs to the RING-type zinc finger family. ATL subfamily.</text>
</comment>
<dbReference type="InterPro" id="IPR044600">
    <property type="entry name" value="ATL1/ATL16-like"/>
</dbReference>
<proteinExistence type="inferred from homology"/>
<keyword evidence="8 14" id="KW-0863">Zinc-finger</keyword>
<keyword evidence="5" id="KW-0808">Transferase</keyword>
<dbReference type="SUPFAM" id="SSF57850">
    <property type="entry name" value="RING/U-box"/>
    <property type="match status" value="1"/>
</dbReference>
<evidence type="ECO:0000259" key="16">
    <source>
        <dbReference type="PROSITE" id="PS50089"/>
    </source>
</evidence>
<organism evidence="17 18">
    <name type="scientific">Malus domestica</name>
    <name type="common">Apple</name>
    <name type="synonym">Pyrus malus</name>
    <dbReference type="NCBI Taxonomy" id="3750"/>
    <lineage>
        <taxon>Eukaryota</taxon>
        <taxon>Viridiplantae</taxon>
        <taxon>Streptophyta</taxon>
        <taxon>Embryophyta</taxon>
        <taxon>Tracheophyta</taxon>
        <taxon>Spermatophyta</taxon>
        <taxon>Magnoliopsida</taxon>
        <taxon>eudicotyledons</taxon>
        <taxon>Gunneridae</taxon>
        <taxon>Pentapetalae</taxon>
        <taxon>rosids</taxon>
        <taxon>fabids</taxon>
        <taxon>Rosales</taxon>
        <taxon>Rosaceae</taxon>
        <taxon>Amygdaloideae</taxon>
        <taxon>Maleae</taxon>
        <taxon>Malus</taxon>
    </lineage>
</organism>
<dbReference type="Pfam" id="PF13639">
    <property type="entry name" value="zf-RING_2"/>
    <property type="match status" value="1"/>
</dbReference>
<dbReference type="GO" id="GO:0016020">
    <property type="term" value="C:membrane"/>
    <property type="evidence" value="ECO:0007669"/>
    <property type="project" value="UniProtKB-SubCell"/>
</dbReference>
<accession>A0A498IBJ9</accession>
<keyword evidence="9" id="KW-0833">Ubl conjugation pathway</keyword>
<evidence type="ECO:0000256" key="13">
    <source>
        <dbReference type="ARBA" id="ARBA00024209"/>
    </source>
</evidence>
<dbReference type="PANTHER" id="PTHR46913:SF1">
    <property type="entry name" value="RING-H2 FINGER PROTEIN ATL16"/>
    <property type="match status" value="1"/>
</dbReference>
<dbReference type="SMART" id="SM00184">
    <property type="entry name" value="RING"/>
    <property type="match status" value="1"/>
</dbReference>
<comment type="caution">
    <text evidence="17">The sequence shown here is derived from an EMBL/GenBank/DDBJ whole genome shotgun (WGS) entry which is preliminary data.</text>
</comment>
<comment type="subcellular location">
    <subcellularLocation>
        <location evidence="2">Membrane</location>
        <topology evidence="2">Single-pass membrane protein</topology>
    </subcellularLocation>
</comment>
<dbReference type="InterPro" id="IPR001841">
    <property type="entry name" value="Znf_RING"/>
</dbReference>
<dbReference type="InterPro" id="IPR013083">
    <property type="entry name" value="Znf_RING/FYVE/PHD"/>
</dbReference>
<evidence type="ECO:0000256" key="5">
    <source>
        <dbReference type="ARBA" id="ARBA00022679"/>
    </source>
</evidence>
<dbReference type="AlphaFoldDB" id="A0A498IBJ9"/>
<keyword evidence="18" id="KW-1185">Reference proteome</keyword>
<comment type="pathway">
    <text evidence="3">Protein modification; protein ubiquitination.</text>
</comment>
<feature type="transmembrane region" description="Helical" evidence="15">
    <location>
        <begin position="17"/>
        <end position="41"/>
    </location>
</feature>
<dbReference type="CDD" id="cd16461">
    <property type="entry name" value="RING-H2_EL5-like"/>
    <property type="match status" value="1"/>
</dbReference>
<dbReference type="GO" id="GO:0008270">
    <property type="term" value="F:zinc ion binding"/>
    <property type="evidence" value="ECO:0007669"/>
    <property type="project" value="UniProtKB-KW"/>
</dbReference>
<evidence type="ECO:0000256" key="15">
    <source>
        <dbReference type="SAM" id="Phobius"/>
    </source>
</evidence>
<reference evidence="17 18" key="1">
    <citation type="submission" date="2018-10" db="EMBL/GenBank/DDBJ databases">
        <title>A high-quality apple genome assembly.</title>
        <authorList>
            <person name="Hu J."/>
        </authorList>
    </citation>
    <scope>NUCLEOTIDE SEQUENCE [LARGE SCALE GENOMIC DNA]</scope>
    <source>
        <strain evidence="18">cv. HFTH1</strain>
        <tissue evidence="17">Young leaf</tissue>
    </source>
</reference>
<evidence type="ECO:0000256" key="2">
    <source>
        <dbReference type="ARBA" id="ARBA00004167"/>
    </source>
</evidence>
<evidence type="ECO:0000256" key="11">
    <source>
        <dbReference type="ARBA" id="ARBA00022989"/>
    </source>
</evidence>
<keyword evidence="6 15" id="KW-0812">Transmembrane</keyword>
<feature type="domain" description="RING-type" evidence="16">
    <location>
        <begin position="101"/>
        <end position="143"/>
    </location>
</feature>
<dbReference type="GO" id="GO:0016567">
    <property type="term" value="P:protein ubiquitination"/>
    <property type="evidence" value="ECO:0007669"/>
    <property type="project" value="UniProtKB-UniPathway"/>
</dbReference>
<gene>
    <name evidence="17" type="ORF">DVH24_004750</name>
</gene>
<evidence type="ECO:0000256" key="9">
    <source>
        <dbReference type="ARBA" id="ARBA00022786"/>
    </source>
</evidence>
<evidence type="ECO:0000313" key="17">
    <source>
        <dbReference type="EMBL" id="RXH80836.1"/>
    </source>
</evidence>
<protein>
    <recommendedName>
        <fullName evidence="4">RING-type E3 ubiquitin transferase</fullName>
        <ecNumber evidence="4">2.3.2.27</ecNumber>
    </recommendedName>
</protein>
<evidence type="ECO:0000256" key="12">
    <source>
        <dbReference type="ARBA" id="ARBA00023136"/>
    </source>
</evidence>
<evidence type="ECO:0000256" key="7">
    <source>
        <dbReference type="ARBA" id="ARBA00022723"/>
    </source>
</evidence>
<keyword evidence="11 15" id="KW-1133">Transmembrane helix</keyword>
<dbReference type="Proteomes" id="UP000290289">
    <property type="component" value="Chromosome 12"/>
</dbReference>
<sequence length="325" mass="35669">MENVGIRVEGASGSGSFFTPLLISMAGIVFTTLAIVAYHFLVKYCLRRRQQQMQLQIQASLAQQSGTNQSNGVDEKVLNSIPILSYSTNDGELFRVDQSECVICLGDLEDGDLVRLLPSCKHVFHNPCIERWFWGHTNCPVCRSAIDVPIASVASTLPVEYSHDHVGQVRDRELEEAGPVYQPNCSSHPHDPEEGLAITAASTTISTQLSKPNGLLRHCVSLVVLPMEDSSKQQILLKRLERSLSLDHSHVLINIYTESDDKPSSSSSTSSDCASSKPVLKQCRSLKARSMRQLDRMSSVLVKSISQLRMGQSFSTASGHGNLPC</sequence>
<evidence type="ECO:0000256" key="3">
    <source>
        <dbReference type="ARBA" id="ARBA00004906"/>
    </source>
</evidence>
<evidence type="ECO:0000256" key="1">
    <source>
        <dbReference type="ARBA" id="ARBA00000900"/>
    </source>
</evidence>
<evidence type="ECO:0000256" key="10">
    <source>
        <dbReference type="ARBA" id="ARBA00022833"/>
    </source>
</evidence>
<name>A0A498IBJ9_MALDO</name>
<evidence type="ECO:0000256" key="4">
    <source>
        <dbReference type="ARBA" id="ARBA00012483"/>
    </source>
</evidence>
<evidence type="ECO:0000256" key="8">
    <source>
        <dbReference type="ARBA" id="ARBA00022771"/>
    </source>
</evidence>
<dbReference type="PROSITE" id="PS50089">
    <property type="entry name" value="ZF_RING_2"/>
    <property type="match status" value="1"/>
</dbReference>
<dbReference type="PANTHER" id="PTHR46913">
    <property type="entry name" value="RING-H2 FINGER PROTEIN ATL16"/>
    <property type="match status" value="1"/>
</dbReference>
<comment type="catalytic activity">
    <reaction evidence="1">
        <text>S-ubiquitinyl-[E2 ubiquitin-conjugating enzyme]-L-cysteine + [acceptor protein]-L-lysine = [E2 ubiquitin-conjugating enzyme]-L-cysteine + N(6)-ubiquitinyl-[acceptor protein]-L-lysine.</text>
        <dbReference type="EC" id="2.3.2.27"/>
    </reaction>
</comment>
<evidence type="ECO:0000313" key="18">
    <source>
        <dbReference type="Proteomes" id="UP000290289"/>
    </source>
</evidence>
<keyword evidence="7" id="KW-0479">Metal-binding</keyword>
<dbReference type="EMBL" id="RDQH01000338">
    <property type="protein sequence ID" value="RXH80836.1"/>
    <property type="molecule type" value="Genomic_DNA"/>
</dbReference>
<evidence type="ECO:0000256" key="6">
    <source>
        <dbReference type="ARBA" id="ARBA00022692"/>
    </source>
</evidence>
<keyword evidence="12 15" id="KW-0472">Membrane</keyword>